<protein>
    <recommendedName>
        <fullName evidence="5">MspA protein</fullName>
    </recommendedName>
</protein>
<dbReference type="EMBL" id="WEGK01000011">
    <property type="protein sequence ID" value="MQY21857.1"/>
    <property type="molecule type" value="Genomic_DNA"/>
</dbReference>
<sequence length="253" mass="24981">MRCSFTLIAPVAAASVLALGLWAAGPWLAHAQHISTADTDGSGVHLHASVDRIAAAPPGDRTPNVMMTFSHATQVSGDYSVTVTGAPITSGSAIAGFLLGCGISAAGGVSVGISPNQGLDASVSPSLTLNTPSATPTPTSTNPPAPGNPPTPVTPPGAGTAPSADLGPSVGGSLGMSQSLGTTIEPGQVTTATTATANLDSKTRFPYHLTFNNAALNISQCASPVAAIPFVTTTVATAQGSVQTTAYGNQFTF</sequence>
<accession>A0A7K0D807</accession>
<organism evidence="3 4">
    <name type="scientific">Nocardia macrotermitis</name>
    <dbReference type="NCBI Taxonomy" id="2585198"/>
    <lineage>
        <taxon>Bacteria</taxon>
        <taxon>Bacillati</taxon>
        <taxon>Actinomycetota</taxon>
        <taxon>Actinomycetes</taxon>
        <taxon>Mycobacteriales</taxon>
        <taxon>Nocardiaceae</taxon>
        <taxon>Nocardia</taxon>
    </lineage>
</organism>
<name>A0A7K0D807_9NOCA</name>
<evidence type="ECO:0000256" key="2">
    <source>
        <dbReference type="SAM" id="SignalP"/>
    </source>
</evidence>
<feature type="chain" id="PRO_5029789724" description="MspA protein" evidence="2">
    <location>
        <begin position="32"/>
        <end position="253"/>
    </location>
</feature>
<keyword evidence="2" id="KW-0732">Signal</keyword>
<dbReference type="RefSeq" id="WP_194289993.1">
    <property type="nucleotide sequence ID" value="NZ_WEGK01000011.1"/>
</dbReference>
<gene>
    <name evidence="3" type="ORF">NRB20_49700</name>
</gene>
<feature type="compositionally biased region" description="Pro residues" evidence="1">
    <location>
        <begin position="141"/>
        <end position="155"/>
    </location>
</feature>
<dbReference type="Pfam" id="PF09203">
    <property type="entry name" value="MspA"/>
    <property type="match status" value="1"/>
</dbReference>
<evidence type="ECO:0000313" key="3">
    <source>
        <dbReference type="EMBL" id="MQY21857.1"/>
    </source>
</evidence>
<feature type="compositionally biased region" description="Low complexity" evidence="1">
    <location>
        <begin position="124"/>
        <end position="140"/>
    </location>
</feature>
<evidence type="ECO:0000313" key="4">
    <source>
        <dbReference type="Proteomes" id="UP000438448"/>
    </source>
</evidence>
<comment type="caution">
    <text evidence="3">The sequence shown here is derived from an EMBL/GenBank/DDBJ whole genome shotgun (WGS) entry which is preliminary data.</text>
</comment>
<dbReference type="Proteomes" id="UP000438448">
    <property type="component" value="Unassembled WGS sequence"/>
</dbReference>
<keyword evidence="4" id="KW-1185">Reference proteome</keyword>
<feature type="region of interest" description="Disordered" evidence="1">
    <location>
        <begin position="122"/>
        <end position="182"/>
    </location>
</feature>
<evidence type="ECO:0000256" key="1">
    <source>
        <dbReference type="SAM" id="MobiDB-lite"/>
    </source>
</evidence>
<reference evidence="3 4" key="1">
    <citation type="submission" date="2019-10" db="EMBL/GenBank/DDBJ databases">
        <title>Nocardia macrotermitis sp. nov. and Nocardia aurantia sp. nov., isolated from the gut of fungus growing-termite Macrotermes natalensis.</title>
        <authorList>
            <person name="Benndorf R."/>
            <person name="Schwitalla J."/>
            <person name="Martin K."/>
            <person name="De Beer W."/>
            <person name="Kaster A.-K."/>
            <person name="Vollmers J."/>
            <person name="Poulsen M."/>
            <person name="Beemelmanns C."/>
        </authorList>
    </citation>
    <scope>NUCLEOTIDE SEQUENCE [LARGE SCALE GENOMIC DNA]</scope>
    <source>
        <strain evidence="3 4">RB20</strain>
    </source>
</reference>
<proteinExistence type="predicted"/>
<dbReference type="InterPro" id="IPR015286">
    <property type="entry name" value="Porin_fam_mycobact-type"/>
</dbReference>
<feature type="signal peptide" evidence="2">
    <location>
        <begin position="1"/>
        <end position="31"/>
    </location>
</feature>
<evidence type="ECO:0008006" key="5">
    <source>
        <dbReference type="Google" id="ProtNLM"/>
    </source>
</evidence>
<dbReference type="AlphaFoldDB" id="A0A7K0D807"/>